<protein>
    <submittedName>
        <fullName evidence="2">3751_t:CDS:1</fullName>
    </submittedName>
</protein>
<evidence type="ECO:0000313" key="2">
    <source>
        <dbReference type="EMBL" id="CAI2187730.1"/>
    </source>
</evidence>
<accession>A0A9W4T271</accession>
<comment type="caution">
    <text evidence="2">The sequence shown here is derived from an EMBL/GenBank/DDBJ whole genome shotgun (WGS) entry which is preliminary data.</text>
</comment>
<feature type="region of interest" description="Disordered" evidence="1">
    <location>
        <begin position="44"/>
        <end position="73"/>
    </location>
</feature>
<feature type="compositionally biased region" description="Polar residues" evidence="1">
    <location>
        <begin position="44"/>
        <end position="68"/>
    </location>
</feature>
<reference evidence="2" key="1">
    <citation type="submission" date="2022-08" db="EMBL/GenBank/DDBJ databases">
        <authorList>
            <person name="Kallberg Y."/>
            <person name="Tangrot J."/>
            <person name="Rosling A."/>
        </authorList>
    </citation>
    <scope>NUCLEOTIDE SEQUENCE</scope>
    <source>
        <strain evidence="2">Wild A</strain>
    </source>
</reference>
<name>A0A9W4T271_9GLOM</name>
<keyword evidence="3" id="KW-1185">Reference proteome</keyword>
<gene>
    <name evidence="2" type="ORF">FWILDA_LOCUS13228</name>
</gene>
<evidence type="ECO:0000256" key="1">
    <source>
        <dbReference type="SAM" id="MobiDB-lite"/>
    </source>
</evidence>
<sequence length="95" mass="11157">MTRKALNEQIKFLKERLERIEKRKDRKIDPIEYTSLSKITDYNKASKSKALSRSPFRTASNKNDVQSNKSKKDHFHLITPDFLTEDVNDNRSITS</sequence>
<feature type="non-terminal residue" evidence="2">
    <location>
        <position position="95"/>
    </location>
</feature>
<dbReference type="Proteomes" id="UP001153678">
    <property type="component" value="Unassembled WGS sequence"/>
</dbReference>
<dbReference type="EMBL" id="CAMKVN010004788">
    <property type="protein sequence ID" value="CAI2187730.1"/>
    <property type="molecule type" value="Genomic_DNA"/>
</dbReference>
<evidence type="ECO:0000313" key="3">
    <source>
        <dbReference type="Proteomes" id="UP001153678"/>
    </source>
</evidence>
<dbReference type="AlphaFoldDB" id="A0A9W4T271"/>
<proteinExistence type="predicted"/>
<organism evidence="2 3">
    <name type="scientific">Funneliformis geosporum</name>
    <dbReference type="NCBI Taxonomy" id="1117311"/>
    <lineage>
        <taxon>Eukaryota</taxon>
        <taxon>Fungi</taxon>
        <taxon>Fungi incertae sedis</taxon>
        <taxon>Mucoromycota</taxon>
        <taxon>Glomeromycotina</taxon>
        <taxon>Glomeromycetes</taxon>
        <taxon>Glomerales</taxon>
        <taxon>Glomeraceae</taxon>
        <taxon>Funneliformis</taxon>
    </lineage>
</organism>